<dbReference type="Gene3D" id="3.40.50.1170">
    <property type="entry name" value="L-asparaginase, N-terminal domain"/>
    <property type="match status" value="1"/>
</dbReference>
<feature type="active site" evidence="4">
    <location>
        <position position="100"/>
    </location>
</feature>
<feature type="domain" description="Asparaginase/glutaminase C-terminal" evidence="6">
    <location>
        <begin position="223"/>
        <end position="321"/>
    </location>
</feature>
<dbReference type="Gene3D" id="3.40.50.40">
    <property type="match status" value="1"/>
</dbReference>
<dbReference type="InterPro" id="IPR020827">
    <property type="entry name" value="Asparaginase/glutaminase_AS1"/>
</dbReference>
<dbReference type="InterPro" id="IPR036152">
    <property type="entry name" value="Asp/glu_Ase-like_sf"/>
</dbReference>
<dbReference type="InterPro" id="IPR027473">
    <property type="entry name" value="L-asparaginase_C"/>
</dbReference>
<gene>
    <name evidence="7" type="ORF">QTH91_14070</name>
</gene>
<dbReference type="PANTHER" id="PTHR11707">
    <property type="entry name" value="L-ASPARAGINASE"/>
    <property type="match status" value="1"/>
</dbReference>
<organism evidence="7 8">
    <name type="scientific">Variovorax dokdonensis</name>
    <dbReference type="NCBI Taxonomy" id="344883"/>
    <lineage>
        <taxon>Bacteria</taxon>
        <taxon>Pseudomonadati</taxon>
        <taxon>Pseudomonadota</taxon>
        <taxon>Betaproteobacteria</taxon>
        <taxon>Burkholderiales</taxon>
        <taxon>Comamonadaceae</taxon>
        <taxon>Variovorax</taxon>
    </lineage>
</organism>
<dbReference type="InterPro" id="IPR006034">
    <property type="entry name" value="Asparaginase/glutaminase-like"/>
</dbReference>
<comment type="similarity">
    <text evidence="1">Belongs to the asparaginase 1 family.</text>
</comment>
<dbReference type="PROSITE" id="PS00144">
    <property type="entry name" value="ASN_GLN_ASE_1"/>
    <property type="match status" value="1"/>
</dbReference>
<dbReference type="SUPFAM" id="SSF53774">
    <property type="entry name" value="Glutaminase/Asparaginase"/>
    <property type="match status" value="1"/>
</dbReference>
<accession>A0ABT7NCD3</accession>
<dbReference type="InterPro" id="IPR004550">
    <property type="entry name" value="AsnASE_II"/>
</dbReference>
<evidence type="ECO:0000259" key="5">
    <source>
        <dbReference type="Pfam" id="PF00710"/>
    </source>
</evidence>
<protein>
    <submittedName>
        <fullName evidence="7">Asparaginase</fullName>
    </submittedName>
</protein>
<dbReference type="PIRSF" id="PIRSF001220">
    <property type="entry name" value="L-ASNase_gatD"/>
    <property type="match status" value="1"/>
</dbReference>
<evidence type="ECO:0000256" key="1">
    <source>
        <dbReference type="ARBA" id="ARBA00010518"/>
    </source>
</evidence>
<name>A0ABT7NCD3_9BURK</name>
<dbReference type="SMART" id="SM00870">
    <property type="entry name" value="Asparaginase"/>
    <property type="match status" value="1"/>
</dbReference>
<dbReference type="CDD" id="cd08964">
    <property type="entry name" value="L-asparaginase_II"/>
    <property type="match status" value="1"/>
</dbReference>
<evidence type="ECO:0000256" key="4">
    <source>
        <dbReference type="PROSITE-ProRule" id="PRU10100"/>
    </source>
</evidence>
<feature type="active site" evidence="3">
    <location>
        <position position="21"/>
    </location>
</feature>
<dbReference type="PROSITE" id="PS00917">
    <property type="entry name" value="ASN_GLN_ASE_2"/>
    <property type="match status" value="1"/>
</dbReference>
<evidence type="ECO:0000256" key="3">
    <source>
        <dbReference type="PROSITE-ProRule" id="PRU10099"/>
    </source>
</evidence>
<evidence type="ECO:0000259" key="6">
    <source>
        <dbReference type="Pfam" id="PF17763"/>
    </source>
</evidence>
<evidence type="ECO:0000313" key="7">
    <source>
        <dbReference type="EMBL" id="MDM0045616.1"/>
    </source>
</evidence>
<dbReference type="Pfam" id="PF17763">
    <property type="entry name" value="Asparaginase_C"/>
    <property type="match status" value="1"/>
</dbReference>
<dbReference type="RefSeq" id="WP_286660735.1">
    <property type="nucleotide sequence ID" value="NZ_JASZYV010000003.1"/>
</dbReference>
<dbReference type="InterPro" id="IPR037152">
    <property type="entry name" value="L-asparaginase_N_sf"/>
</dbReference>
<dbReference type="InterPro" id="IPR040919">
    <property type="entry name" value="Asparaginase_C"/>
</dbReference>
<dbReference type="PIRSF" id="PIRSF500176">
    <property type="entry name" value="L_ASNase"/>
    <property type="match status" value="1"/>
</dbReference>
<evidence type="ECO:0000313" key="8">
    <source>
        <dbReference type="Proteomes" id="UP001174908"/>
    </source>
</evidence>
<dbReference type="Pfam" id="PF00710">
    <property type="entry name" value="Asparaginase"/>
    <property type="match status" value="1"/>
</dbReference>
<dbReference type="PRINTS" id="PR00139">
    <property type="entry name" value="ASNGLNASE"/>
</dbReference>
<dbReference type="EMBL" id="JASZYV010000003">
    <property type="protein sequence ID" value="MDM0045616.1"/>
    <property type="molecule type" value="Genomic_DNA"/>
</dbReference>
<sequence length="330" mass="33921">MAEQSGRSRATRIMVLGTGGTIAGRASQGADNVGYVAGQVGVSELLAGIAAPDGFSLDAEQVAQVDSKDMDFAIWRRLALRCAHWLADAEVCGIVVTHGTDTLEETAYFLQQVLPAHGKPVVLTCAMRPATSLSPDGPQNVRDALAVASTTGAHGVSVVCAGTVHLAADVQKVHTYRPDAFSSGDAGPLGYVEEGELRRFRDWGPSPDGDALACIEATEVAPRVEVVLSHAGASGGLIGLLLQERATPGVANPMAGLVIAATGNGTLHHEVEAAALRAQAEGVAVMRATRCTQGRILPKSSDALPAAGSLSPVKARVALMLDLLGRRAGG</sequence>
<feature type="domain" description="L-asparaginase N-terminal" evidence="5">
    <location>
        <begin position="12"/>
        <end position="198"/>
    </location>
</feature>
<comment type="caution">
    <text evidence="7">The sequence shown here is derived from an EMBL/GenBank/DDBJ whole genome shotgun (WGS) entry which is preliminary data.</text>
</comment>
<keyword evidence="2" id="KW-0378">Hydrolase</keyword>
<reference evidence="7" key="1">
    <citation type="submission" date="2023-06" db="EMBL/GenBank/DDBJ databases">
        <authorList>
            <person name="Jiang Y."/>
            <person name="Liu Q."/>
        </authorList>
    </citation>
    <scope>NUCLEOTIDE SEQUENCE</scope>
    <source>
        <strain evidence="7">CGMCC 1.12089</strain>
    </source>
</reference>
<dbReference type="PROSITE" id="PS51732">
    <property type="entry name" value="ASN_GLN_ASE_3"/>
    <property type="match status" value="1"/>
</dbReference>
<dbReference type="PANTHER" id="PTHR11707:SF28">
    <property type="entry name" value="60 KDA LYSOPHOSPHOLIPASE"/>
    <property type="match status" value="1"/>
</dbReference>
<dbReference type="Proteomes" id="UP001174908">
    <property type="component" value="Unassembled WGS sequence"/>
</dbReference>
<dbReference type="InterPro" id="IPR027475">
    <property type="entry name" value="Asparaginase/glutaminase_AS2"/>
</dbReference>
<evidence type="ECO:0000256" key="2">
    <source>
        <dbReference type="ARBA" id="ARBA00022801"/>
    </source>
</evidence>
<dbReference type="SFLD" id="SFLDS00057">
    <property type="entry name" value="Glutaminase/Asparaginase"/>
    <property type="match status" value="1"/>
</dbReference>
<dbReference type="InterPro" id="IPR027474">
    <property type="entry name" value="L-asparaginase_N"/>
</dbReference>
<keyword evidence="8" id="KW-1185">Reference proteome</keyword>
<proteinExistence type="inferred from homology"/>